<dbReference type="Proteomes" id="UP001142055">
    <property type="component" value="Chromosome 4"/>
</dbReference>
<dbReference type="AlphaFoldDB" id="A0A9Q0LXN6"/>
<dbReference type="PROSITE" id="PS50240">
    <property type="entry name" value="TRYPSIN_DOM"/>
    <property type="match status" value="1"/>
</dbReference>
<dbReference type="GO" id="GO:0006508">
    <property type="term" value="P:proteolysis"/>
    <property type="evidence" value="ECO:0007669"/>
    <property type="project" value="InterPro"/>
</dbReference>
<gene>
    <name evidence="3" type="ORF">RDWZM_010005</name>
</gene>
<comment type="caution">
    <text evidence="3">The sequence shown here is derived from an EMBL/GenBank/DDBJ whole genome shotgun (WGS) entry which is preliminary data.</text>
</comment>
<proteinExistence type="predicted"/>
<accession>A0A9Q0LXN6</accession>
<name>A0A9Q0LXN6_BLOTA</name>
<keyword evidence="4" id="KW-1185">Reference proteome</keyword>
<feature type="domain" description="Peptidase S1" evidence="2">
    <location>
        <begin position="1"/>
        <end position="130"/>
    </location>
</feature>
<feature type="non-terminal residue" evidence="3">
    <location>
        <position position="1"/>
    </location>
</feature>
<dbReference type="PANTHER" id="PTHR24271">
    <property type="entry name" value="KALLIKREIN-RELATED"/>
    <property type="match status" value="1"/>
</dbReference>
<protein>
    <recommendedName>
        <fullName evidence="2">Peptidase S1 domain-containing protein</fullName>
    </recommendedName>
</protein>
<dbReference type="EMBL" id="JAPWDV010000004">
    <property type="protein sequence ID" value="KAJ6215505.1"/>
    <property type="molecule type" value="Genomic_DNA"/>
</dbReference>
<dbReference type="InterPro" id="IPR001254">
    <property type="entry name" value="Trypsin_dom"/>
</dbReference>
<evidence type="ECO:0000313" key="3">
    <source>
        <dbReference type="EMBL" id="KAJ6215505.1"/>
    </source>
</evidence>
<dbReference type="Pfam" id="PF00089">
    <property type="entry name" value="Trypsin"/>
    <property type="match status" value="1"/>
</dbReference>
<dbReference type="GO" id="GO:0004252">
    <property type="term" value="F:serine-type endopeptidase activity"/>
    <property type="evidence" value="ECO:0007669"/>
    <property type="project" value="InterPro"/>
</dbReference>
<keyword evidence="1" id="KW-1015">Disulfide bond</keyword>
<dbReference type="Gene3D" id="2.40.10.10">
    <property type="entry name" value="Trypsin-like serine proteases"/>
    <property type="match status" value="1"/>
</dbReference>
<evidence type="ECO:0000313" key="4">
    <source>
        <dbReference type="Proteomes" id="UP001142055"/>
    </source>
</evidence>
<reference evidence="3" key="1">
    <citation type="submission" date="2022-12" db="EMBL/GenBank/DDBJ databases">
        <title>Genome assemblies of Blomia tropicalis.</title>
        <authorList>
            <person name="Cui Y."/>
        </authorList>
    </citation>
    <scope>NUCLEOTIDE SEQUENCE</scope>
    <source>
        <tissue evidence="3">Adult mites</tissue>
    </source>
</reference>
<organism evidence="3 4">
    <name type="scientific">Blomia tropicalis</name>
    <name type="common">Mite</name>
    <dbReference type="NCBI Taxonomy" id="40697"/>
    <lineage>
        <taxon>Eukaryota</taxon>
        <taxon>Metazoa</taxon>
        <taxon>Ecdysozoa</taxon>
        <taxon>Arthropoda</taxon>
        <taxon>Chelicerata</taxon>
        <taxon>Arachnida</taxon>
        <taxon>Acari</taxon>
        <taxon>Acariformes</taxon>
        <taxon>Sarcoptiformes</taxon>
        <taxon>Astigmata</taxon>
        <taxon>Glycyphagoidea</taxon>
        <taxon>Echimyopodidae</taxon>
        <taxon>Blomia</taxon>
    </lineage>
</organism>
<dbReference type="InterPro" id="IPR043504">
    <property type="entry name" value="Peptidase_S1_PA_chymotrypsin"/>
</dbReference>
<sequence>RINANPIMLPASKTPIVMGTQLNITGWGMKNYVPVVIKYEENLQIALVSTINDTECLKEHPRIQDAHIFCAKGDTKMVCPTVGDRGGPAVNNGILKGIMIETLKTDCNDTKSDLFTNVAMYIEWIKSIIPTIQQ</sequence>
<dbReference type="PANTHER" id="PTHR24271:SF50">
    <property type="match status" value="1"/>
</dbReference>
<evidence type="ECO:0000256" key="1">
    <source>
        <dbReference type="ARBA" id="ARBA00023157"/>
    </source>
</evidence>
<dbReference type="SUPFAM" id="SSF50494">
    <property type="entry name" value="Trypsin-like serine proteases"/>
    <property type="match status" value="1"/>
</dbReference>
<evidence type="ECO:0000259" key="2">
    <source>
        <dbReference type="PROSITE" id="PS50240"/>
    </source>
</evidence>
<dbReference type="InterPro" id="IPR009003">
    <property type="entry name" value="Peptidase_S1_PA"/>
</dbReference>